<gene>
    <name evidence="2" type="primary">Contig1925.g2084</name>
    <name evidence="2" type="ORF">STYLEM_10808</name>
</gene>
<dbReference type="AlphaFoldDB" id="A0A078AHQ2"/>
<protein>
    <submittedName>
        <fullName evidence="2">Uncharacterized protein</fullName>
    </submittedName>
</protein>
<evidence type="ECO:0000313" key="2">
    <source>
        <dbReference type="EMBL" id="CDW81784.1"/>
    </source>
</evidence>
<organism evidence="2 3">
    <name type="scientific">Stylonychia lemnae</name>
    <name type="common">Ciliate</name>
    <dbReference type="NCBI Taxonomy" id="5949"/>
    <lineage>
        <taxon>Eukaryota</taxon>
        <taxon>Sar</taxon>
        <taxon>Alveolata</taxon>
        <taxon>Ciliophora</taxon>
        <taxon>Intramacronucleata</taxon>
        <taxon>Spirotrichea</taxon>
        <taxon>Stichotrichia</taxon>
        <taxon>Sporadotrichida</taxon>
        <taxon>Oxytrichidae</taxon>
        <taxon>Stylonychinae</taxon>
        <taxon>Stylonychia</taxon>
    </lineage>
</organism>
<feature type="region of interest" description="Disordered" evidence="1">
    <location>
        <begin position="215"/>
        <end position="301"/>
    </location>
</feature>
<feature type="compositionally biased region" description="Polar residues" evidence="1">
    <location>
        <begin position="319"/>
        <end position="333"/>
    </location>
</feature>
<name>A0A078AHQ2_STYLE</name>
<feature type="region of interest" description="Disordered" evidence="1">
    <location>
        <begin position="313"/>
        <end position="388"/>
    </location>
</feature>
<dbReference type="EMBL" id="CCKQ01010275">
    <property type="protein sequence ID" value="CDW81784.1"/>
    <property type="molecule type" value="Genomic_DNA"/>
</dbReference>
<keyword evidence="3" id="KW-1185">Reference proteome</keyword>
<evidence type="ECO:0000256" key="1">
    <source>
        <dbReference type="SAM" id="MobiDB-lite"/>
    </source>
</evidence>
<sequence>MNVKLAQSKYLQAAGNIYNSNTKTNNDQKEKIDPFAYNHICDHPATYQVKKRPLKKEQWQSVTDMSGRGFTANQSSLGGKKHVRNQSKINLDQDNRFFDDNKRIYETYGTLRRTYQGGYQEQSQEKQLTQSATYLPKPTFFHHIENEQVKQQQNYQQELMAQGGQQFYSKPTEEIIHAENNNSNHVAVNDPCLNQNINDQHIQQIEHIKTEATQISTHQAHQSLKKSIPKQKSPGKVVILKQQLNDLKKKSYTPKNYSKRPQSSKQQQTAKFNQQIQNNTNTKRSDNQQSAAIQDNNEWTLGKRNDLENALKESHKNNEVVSVNQEIPDSTLPQADEKSIQNRNNEIKAEENQQAISQQQQQTQSSRGFKKSGKQQKPDEENIWQSSYNSSYKPFKTEVYTVNFRDPQRKMVLGPFTAA</sequence>
<accession>A0A078AHQ2</accession>
<feature type="compositionally biased region" description="Low complexity" evidence="1">
    <location>
        <begin position="353"/>
        <end position="366"/>
    </location>
</feature>
<feature type="compositionally biased region" description="Polar residues" evidence="1">
    <location>
        <begin position="253"/>
        <end position="299"/>
    </location>
</feature>
<reference evidence="2 3" key="1">
    <citation type="submission" date="2014-06" db="EMBL/GenBank/DDBJ databases">
        <authorList>
            <person name="Swart Estienne"/>
        </authorList>
    </citation>
    <scope>NUCLEOTIDE SEQUENCE [LARGE SCALE GENOMIC DNA]</scope>
    <source>
        <strain evidence="2 3">130c</strain>
    </source>
</reference>
<proteinExistence type="predicted"/>
<dbReference type="Proteomes" id="UP000039865">
    <property type="component" value="Unassembled WGS sequence"/>
</dbReference>
<evidence type="ECO:0000313" key="3">
    <source>
        <dbReference type="Proteomes" id="UP000039865"/>
    </source>
</evidence>
<feature type="compositionally biased region" description="Basic and acidic residues" evidence="1">
    <location>
        <begin position="335"/>
        <end position="351"/>
    </location>
</feature>
<dbReference type="InParanoid" id="A0A078AHQ2"/>